<dbReference type="RefSeq" id="WP_015347273.1">
    <property type="nucleotide sequence ID" value="NC_020126.1"/>
</dbReference>
<evidence type="ECO:0000313" key="3">
    <source>
        <dbReference type="Proteomes" id="UP000011131"/>
    </source>
</evidence>
<evidence type="ECO:0000256" key="1">
    <source>
        <dbReference type="SAM" id="SignalP"/>
    </source>
</evidence>
<proteinExistence type="predicted"/>
<feature type="signal peptide" evidence="1">
    <location>
        <begin position="1"/>
        <end position="23"/>
    </location>
</feature>
<dbReference type="STRING" id="1278073.MYSTI_01679"/>
<evidence type="ECO:0000313" key="2">
    <source>
        <dbReference type="EMBL" id="AGC43011.1"/>
    </source>
</evidence>
<keyword evidence="3" id="KW-1185">Reference proteome</keyword>
<accession>L7U2L5</accession>
<dbReference type="KEGG" id="msd:MYSTI_01679"/>
<dbReference type="AlphaFoldDB" id="L7U2L5"/>
<dbReference type="EMBL" id="CP004025">
    <property type="protein sequence ID" value="AGC43011.1"/>
    <property type="molecule type" value="Genomic_DNA"/>
</dbReference>
<sequence length="260" mass="27451">MSFSVMKSLLGGVVLLSAPVAFAGSSTTIPAFNAAITAARATTSPGGTAILRSELSDAVDGFLFDDGHVDATERAYLGDRINNASFNVGLTTFAKYYLYDFHELNDGATTYAPLWLAAVSQTPAALYGASGALANASTIVEGEIPVGQSGVANQFTLTYKARAVFGEQSGREFFPITPREVIARLSASMENGTASPDEVDGAMALISQVSLNSKLIYVSDWYCREYCGSGGPGSTAGYTIAAVSVNRRFVRMVNVRTWSE</sequence>
<reference evidence="2 3" key="1">
    <citation type="journal article" date="2013" name="Genome Announc.">
        <title>Complete genome sequence of Myxococcus stipitatus strain DSM 14675, a fruiting myxobacterium.</title>
        <authorList>
            <person name="Huntley S."/>
            <person name="Kneip S."/>
            <person name="Treuner-Lange A."/>
            <person name="Sogaard-Andersen L."/>
        </authorList>
    </citation>
    <scope>NUCLEOTIDE SEQUENCE [LARGE SCALE GENOMIC DNA]</scope>
    <source>
        <strain evidence="3">DSM 14675 / JCM 12634 / Mx s8</strain>
    </source>
</reference>
<feature type="chain" id="PRO_5003983811" description="Lipoprotein" evidence="1">
    <location>
        <begin position="24"/>
        <end position="260"/>
    </location>
</feature>
<dbReference type="OrthoDB" id="5522983at2"/>
<dbReference type="eggNOG" id="ENOG5031D2F">
    <property type="taxonomic scope" value="Bacteria"/>
</dbReference>
<keyword evidence="1" id="KW-0732">Signal</keyword>
<name>L7U2L5_MYXSD</name>
<protein>
    <recommendedName>
        <fullName evidence="4">Lipoprotein</fullName>
    </recommendedName>
</protein>
<dbReference type="HOGENOM" id="CLU_1093390_0_0_7"/>
<gene>
    <name evidence="2" type="ordered locus">MYSTI_01679</name>
</gene>
<organism evidence="2 3">
    <name type="scientific">Myxococcus stipitatus (strain DSM 14675 / JCM 12634 / Mx s8)</name>
    <dbReference type="NCBI Taxonomy" id="1278073"/>
    <lineage>
        <taxon>Bacteria</taxon>
        <taxon>Pseudomonadati</taxon>
        <taxon>Myxococcota</taxon>
        <taxon>Myxococcia</taxon>
        <taxon>Myxococcales</taxon>
        <taxon>Cystobacterineae</taxon>
        <taxon>Myxococcaceae</taxon>
        <taxon>Myxococcus</taxon>
    </lineage>
</organism>
<dbReference type="Proteomes" id="UP000011131">
    <property type="component" value="Chromosome"/>
</dbReference>
<evidence type="ECO:0008006" key="4">
    <source>
        <dbReference type="Google" id="ProtNLM"/>
    </source>
</evidence>
<dbReference type="PATRIC" id="fig|1278073.3.peg.1724"/>